<feature type="domain" description="Pyrroloquinoline quinone-dependent pyranose dehydrogenase beta-propeller" evidence="2">
    <location>
        <begin position="322"/>
        <end position="432"/>
    </location>
</feature>
<dbReference type="AlphaFoldDB" id="A0A455SY98"/>
<feature type="transmembrane region" description="Helical" evidence="1">
    <location>
        <begin position="54"/>
        <end position="73"/>
    </location>
</feature>
<evidence type="ECO:0000259" key="2">
    <source>
        <dbReference type="Pfam" id="PF22807"/>
    </source>
</evidence>
<keyword evidence="1" id="KW-1133">Transmembrane helix</keyword>
<dbReference type="PANTHER" id="PTHR19328:SF53">
    <property type="entry name" value="MEMBRANE PROTEIN"/>
    <property type="match status" value="1"/>
</dbReference>
<dbReference type="SUPFAM" id="SSF50952">
    <property type="entry name" value="Soluble quinoprotein glucose dehydrogenase"/>
    <property type="match status" value="1"/>
</dbReference>
<accession>A0A455SY98</accession>
<evidence type="ECO:0000313" key="3">
    <source>
        <dbReference type="EMBL" id="BBH93327.1"/>
    </source>
</evidence>
<gene>
    <name evidence="3" type="ORF">KTA_15260</name>
</gene>
<reference evidence="3" key="1">
    <citation type="submission" date="2018-12" db="EMBL/GenBank/DDBJ databases">
        <title>Novel natural products biosynthetic potential of the class Ktedonobacteria.</title>
        <authorList>
            <person name="Zheng Y."/>
            <person name="Saitou A."/>
            <person name="Wang C.M."/>
            <person name="Toyoda A."/>
            <person name="Minakuchi Y."/>
            <person name="Sekiguchi Y."/>
            <person name="Ueda K."/>
            <person name="Takano H."/>
            <person name="Sakai Y."/>
            <person name="Yokota A."/>
            <person name="Yabe S."/>
        </authorList>
    </citation>
    <scope>NUCLEOTIDE SEQUENCE</scope>
    <source>
        <strain evidence="3">A3-2</strain>
    </source>
</reference>
<name>A0A455SY98_9CHLR</name>
<organism evidence="3">
    <name type="scientific">Thermogemmatispora argillosa</name>
    <dbReference type="NCBI Taxonomy" id="2045280"/>
    <lineage>
        <taxon>Bacteria</taxon>
        <taxon>Bacillati</taxon>
        <taxon>Chloroflexota</taxon>
        <taxon>Ktedonobacteria</taxon>
        <taxon>Thermogemmatisporales</taxon>
        <taxon>Thermogemmatisporaceae</taxon>
        <taxon>Thermogemmatispora</taxon>
    </lineage>
</organism>
<sequence length="441" mass="47382">MEFDGLGCARPCGQFSAGPKPGESFMPDEKEARLHLDKSEQLARSVRRRGRRRLVLILSLLMAALVVLAALLYSQRALVRGLLTGSHFVGGNAAVARLHLPPGFSATVFAQGLSAPRFITFSPEGTLFVAERGTGSIVALPDPTHSGKAARRVVVVSGLDDPTSLVFYQGALYVGEASRVTRFTLDASFHVTSRKVIVPNLPTGGNHVTRTVLIGPDGRLYVSIGSSCNVCIESDPRRATVMVFNLDGSGGRIYARGLRNAVGMAINPWNNQIWVTNNGRDLMGDDTPPETIYALQDGGNYGWPRCHAGDIIDPDYGHPGDCRGVVQPLVKMQAHSAPLGLVFYTANQFPAHYHGLFVAFHGSWNRTVPTGYKVVFIPLDSHGAVAGPVEDFATGWLLNNNDATGRPVGLAIDPQGSLYVSDDKGGYIYRISYTAAPTVDP</sequence>
<dbReference type="Gene3D" id="2.120.10.30">
    <property type="entry name" value="TolB, C-terminal domain"/>
    <property type="match status" value="1"/>
</dbReference>
<protein>
    <submittedName>
        <fullName evidence="3">L-sorbosone dehydrogenase</fullName>
    </submittedName>
</protein>
<dbReference type="PANTHER" id="PTHR19328">
    <property type="entry name" value="HEDGEHOG-INTERACTING PROTEIN"/>
    <property type="match status" value="1"/>
</dbReference>
<dbReference type="EMBL" id="AP019377">
    <property type="protein sequence ID" value="BBH93327.1"/>
    <property type="molecule type" value="Genomic_DNA"/>
</dbReference>
<dbReference type="Pfam" id="PF22807">
    <property type="entry name" value="TrAA12"/>
    <property type="match status" value="2"/>
</dbReference>
<dbReference type="InterPro" id="IPR011041">
    <property type="entry name" value="Quinoprot_gluc/sorb_DH_b-prop"/>
</dbReference>
<feature type="domain" description="Pyrroloquinoline quinone-dependent pyranose dehydrogenase beta-propeller" evidence="2">
    <location>
        <begin position="100"/>
        <end position="306"/>
    </location>
</feature>
<keyword evidence="1" id="KW-0812">Transmembrane</keyword>
<dbReference type="InterPro" id="IPR011042">
    <property type="entry name" value="6-blade_b-propeller_TolB-like"/>
</dbReference>
<proteinExistence type="predicted"/>
<evidence type="ECO:0000256" key="1">
    <source>
        <dbReference type="SAM" id="Phobius"/>
    </source>
</evidence>
<keyword evidence="1" id="KW-0472">Membrane</keyword>
<dbReference type="InterPro" id="IPR054539">
    <property type="entry name" value="Beta-prop_PDH"/>
</dbReference>